<gene>
    <name evidence="2" type="ORF">D6D15_03727</name>
</gene>
<feature type="signal peptide" evidence="1">
    <location>
        <begin position="1"/>
        <end position="16"/>
    </location>
</feature>
<proteinExistence type="predicted"/>
<organism evidence="2 3">
    <name type="scientific">Aureobasidium pullulans</name>
    <name type="common">Black yeast</name>
    <name type="synonym">Pullularia pullulans</name>
    <dbReference type="NCBI Taxonomy" id="5580"/>
    <lineage>
        <taxon>Eukaryota</taxon>
        <taxon>Fungi</taxon>
        <taxon>Dikarya</taxon>
        <taxon>Ascomycota</taxon>
        <taxon>Pezizomycotina</taxon>
        <taxon>Dothideomycetes</taxon>
        <taxon>Dothideomycetidae</taxon>
        <taxon>Dothideales</taxon>
        <taxon>Saccotheciaceae</taxon>
        <taxon>Aureobasidium</taxon>
    </lineage>
</organism>
<evidence type="ECO:0000256" key="1">
    <source>
        <dbReference type="SAM" id="SignalP"/>
    </source>
</evidence>
<evidence type="ECO:0000313" key="2">
    <source>
        <dbReference type="EMBL" id="THW91641.1"/>
    </source>
</evidence>
<protein>
    <submittedName>
        <fullName evidence="2">Uncharacterized protein</fullName>
    </submittedName>
</protein>
<keyword evidence="1" id="KW-0732">Signal</keyword>
<reference evidence="2 3" key="1">
    <citation type="submission" date="2018-10" db="EMBL/GenBank/DDBJ databases">
        <title>Fifty Aureobasidium pullulans genomes reveal a recombining polyextremotolerant generalist.</title>
        <authorList>
            <person name="Gostincar C."/>
            <person name="Turk M."/>
            <person name="Zajc J."/>
            <person name="Gunde-Cimerman N."/>
        </authorList>
    </citation>
    <scope>NUCLEOTIDE SEQUENCE [LARGE SCALE GENOMIC DNA]</scope>
    <source>
        <strain evidence="2 3">EXF-10507</strain>
    </source>
</reference>
<dbReference type="AlphaFoldDB" id="A0A4S9BEL2"/>
<dbReference type="Proteomes" id="UP000304928">
    <property type="component" value="Unassembled WGS sequence"/>
</dbReference>
<accession>A0A4S9BEL2</accession>
<name>A0A4S9BEL2_AURPU</name>
<feature type="chain" id="PRO_5020498191" evidence="1">
    <location>
        <begin position="17"/>
        <end position="195"/>
    </location>
</feature>
<comment type="caution">
    <text evidence="2">The sequence shown here is derived from an EMBL/GenBank/DDBJ whole genome shotgun (WGS) entry which is preliminary data.</text>
</comment>
<evidence type="ECO:0000313" key="3">
    <source>
        <dbReference type="Proteomes" id="UP000304928"/>
    </source>
</evidence>
<dbReference type="EMBL" id="QZAR01000047">
    <property type="protein sequence ID" value="THW91641.1"/>
    <property type="molecule type" value="Genomic_DNA"/>
</dbReference>
<sequence>MQLTLFALAFATLTIAGPIDFHETRTAFESILSMPYGQNINLLTTPTAVVVKREEAIEPPQADAKGCGQCGCCTFFGCYLRKDCRFGIVDAEVGGWELGWMEGGGVAKLLNLIITSPCAKICHVTATPRAVWTVVMHNVFDVGPAVRREFLNFTLSVEGYTNLKNIVYFFSMRVTKFCTRGGRSCLETVDVWDLN</sequence>